<evidence type="ECO:0000256" key="2">
    <source>
        <dbReference type="ARBA" id="ARBA00022840"/>
    </source>
</evidence>
<feature type="domain" description="Bacterial transcriptional activator" evidence="3">
    <location>
        <begin position="186"/>
        <end position="328"/>
    </location>
</feature>
<organism evidence="4 5">
    <name type="scientific">Ktedonosporobacter rubrisoli</name>
    <dbReference type="NCBI Taxonomy" id="2509675"/>
    <lineage>
        <taxon>Bacteria</taxon>
        <taxon>Bacillati</taxon>
        <taxon>Chloroflexota</taxon>
        <taxon>Ktedonobacteria</taxon>
        <taxon>Ktedonobacterales</taxon>
        <taxon>Ktedonosporobacteraceae</taxon>
        <taxon>Ktedonosporobacter</taxon>
    </lineage>
</organism>
<dbReference type="InterPro" id="IPR019734">
    <property type="entry name" value="TPR_rpt"/>
</dbReference>
<dbReference type="Gene3D" id="1.10.10.10">
    <property type="entry name" value="Winged helix-like DNA-binding domain superfamily/Winged helix DNA-binding domain"/>
    <property type="match status" value="1"/>
</dbReference>
<dbReference type="CDD" id="cd15831">
    <property type="entry name" value="BTAD"/>
    <property type="match status" value="1"/>
</dbReference>
<dbReference type="SMART" id="SM00028">
    <property type="entry name" value="TPR"/>
    <property type="match status" value="8"/>
</dbReference>
<keyword evidence="2" id="KW-0067">ATP-binding</keyword>
<dbReference type="GO" id="GO:0005524">
    <property type="term" value="F:ATP binding"/>
    <property type="evidence" value="ECO:0007669"/>
    <property type="project" value="UniProtKB-KW"/>
</dbReference>
<dbReference type="InterPro" id="IPR005158">
    <property type="entry name" value="BTAD"/>
</dbReference>
<dbReference type="SMART" id="SM01043">
    <property type="entry name" value="BTAD"/>
    <property type="match status" value="1"/>
</dbReference>
<dbReference type="Pfam" id="PF20586">
    <property type="entry name" value="DUF6788"/>
    <property type="match status" value="1"/>
</dbReference>
<dbReference type="EMBL" id="CP035758">
    <property type="protein sequence ID" value="QBD83130.1"/>
    <property type="molecule type" value="Genomic_DNA"/>
</dbReference>
<proteinExistence type="predicted"/>
<dbReference type="SUPFAM" id="SSF46894">
    <property type="entry name" value="C-terminal effector domain of the bipartite response regulators"/>
    <property type="match status" value="1"/>
</dbReference>
<accession>A0A4P6K5H8</accession>
<dbReference type="InterPro" id="IPR016032">
    <property type="entry name" value="Sig_transdc_resp-reg_C-effctor"/>
</dbReference>
<dbReference type="InterPro" id="IPR036388">
    <property type="entry name" value="WH-like_DNA-bd_sf"/>
</dbReference>
<dbReference type="OrthoDB" id="134656at2"/>
<evidence type="ECO:0000313" key="4">
    <source>
        <dbReference type="EMBL" id="QBD83130.1"/>
    </source>
</evidence>
<dbReference type="Gene3D" id="3.40.50.300">
    <property type="entry name" value="P-loop containing nucleotide triphosphate hydrolases"/>
    <property type="match status" value="1"/>
</dbReference>
<keyword evidence="1" id="KW-0547">Nucleotide-binding</keyword>
<dbReference type="InterPro" id="IPR041664">
    <property type="entry name" value="AAA_16"/>
</dbReference>
<keyword evidence="5" id="KW-1185">Reference proteome</keyword>
<dbReference type="InterPro" id="IPR027417">
    <property type="entry name" value="P-loop_NTPase"/>
</dbReference>
<sequence length="1216" mass="137221">MHSKVTYHQQVSYCGKPRCRKCREGKGHGPYWYAYKTEGGRTTRTYIGKELPPAARAEMEGVPSSPTIQSSEFEHTAIRIYVLGQFRLERRSRADWLTVTDSAWQHQRVRALLGCLVSSTGRKLGREQIMYALWPDADTETAASRLDRAVYSLRQLFEPGRSRLAASLLSTEREVLVLAEQEQLWIDADAFERLLTRAHASDDPGEKERLLEEAAMLYGGPFLPEERKIEWTLARRESLQRSWIGLLLELSDLRIDRQAAKDAIEPLDRLLAIDPTNEAAVQRLMLLMAQLGRRGEALRAYKRLAMVLKEEYRIAPLPETRALYDAVRSGSPGNVNKAMALAQAASVGGERRIEPQAMHVPVALQIGRSNQTPLVGREEELELLRALLEETEQIAHFKLLGHKKSTSLLFDTQHRPQSMLLMGDVGIGKTRLAEEISREAKQKGWTVAWSRVYAQEGSIAYRLWTEILRKAMAQGTRHLQEISKHPQVFQPLSVLLPELHDYFPQNSYSHEFSPEREQLLLWEAALKLLVLVSEGAPLLIALDDLQWADSSSCELLAYLARRVHGHPIVIVGTCRDNEIAPEHVLRGLLTDLQREHAVETISLAPLTDEQIATLISHILPTVKVPTIRERAAGNPFFAEELARTVDAQAQLNGHNGSSSELAQNLPDTITAVLDLRLERLSAACRRLLSKAAVLGGPFRFQIINEMEAMTPGSDEDLVLELLEEALHSGMLTEEGTGSRVTYHFWHPLLINHLYEGLSAARRASLHRRAADILRRFCQGHEEEEASAAITTHLVRGGGDEQLIIRYAEMAGNHSYSLSSYTEAEKYYRIALEYLEANISARADVEVQLRRADLLEVLGDCTRIQGKYEVARKFFEESLNAHRKRAQKNGRDLVQEAQLQAMLLCEIGRAWYDTNNHAKALECYLQSEQMLLEAGVEKGPVWATIRLRQSYVYWREGNYDEAHNKVQQSLELFQQSLDAQKIPIEKNTRLTRIRRTLLGDSVDLGRMNVLLGAIEVCYGHGREALKYYTAALALFEQHECLREIAITCCDLGDIYLRQAEYSRAQAALRRSLNLAERIGDIPLMSFVYGNIGMLDIRLGNLEDAELGFRNSITTAERIDNSASASLWYACLAIVLREQGKLSDTIKPFCKALTIGRARHLDPYVGFALIALGNLRIAQALEVNHDKREHGNKEMAHMLTRARSALRRALALGESTLR</sequence>
<dbReference type="InterPro" id="IPR046738">
    <property type="entry name" value="DUF6788"/>
</dbReference>
<dbReference type="SUPFAM" id="SSF52540">
    <property type="entry name" value="P-loop containing nucleoside triphosphate hydrolases"/>
    <property type="match status" value="1"/>
</dbReference>
<dbReference type="GO" id="GO:0004016">
    <property type="term" value="F:adenylate cyclase activity"/>
    <property type="evidence" value="ECO:0007669"/>
    <property type="project" value="TreeGrafter"/>
</dbReference>
<dbReference type="GO" id="GO:0003677">
    <property type="term" value="F:DNA binding"/>
    <property type="evidence" value="ECO:0007669"/>
    <property type="project" value="InterPro"/>
</dbReference>
<evidence type="ECO:0000256" key="1">
    <source>
        <dbReference type="ARBA" id="ARBA00022741"/>
    </source>
</evidence>
<dbReference type="Pfam" id="PF13191">
    <property type="entry name" value="AAA_16"/>
    <property type="match status" value="1"/>
</dbReference>
<reference evidence="4 5" key="1">
    <citation type="submission" date="2019-01" db="EMBL/GenBank/DDBJ databases">
        <title>Ktedonosporobacter rubrisoli SCAWS-G2.</title>
        <authorList>
            <person name="Huang Y."/>
            <person name="Yan B."/>
        </authorList>
    </citation>
    <scope>NUCLEOTIDE SEQUENCE [LARGE SCALE GENOMIC DNA]</scope>
    <source>
        <strain evidence="4 5">SCAWS-G2</strain>
    </source>
</reference>
<dbReference type="PANTHER" id="PTHR16305:SF28">
    <property type="entry name" value="GUANYLATE CYCLASE DOMAIN-CONTAINING PROTEIN"/>
    <property type="match status" value="1"/>
</dbReference>
<evidence type="ECO:0000313" key="5">
    <source>
        <dbReference type="Proteomes" id="UP000290365"/>
    </source>
</evidence>
<dbReference type="Pfam" id="PF03704">
    <property type="entry name" value="BTAD"/>
    <property type="match status" value="1"/>
</dbReference>
<dbReference type="PANTHER" id="PTHR16305">
    <property type="entry name" value="TESTICULAR SOLUBLE ADENYLYL CYCLASE"/>
    <property type="match status" value="1"/>
</dbReference>
<protein>
    <submittedName>
        <fullName evidence="4">Tetratricopeptide repeat protein</fullName>
    </submittedName>
</protein>
<dbReference type="Gene3D" id="1.25.40.10">
    <property type="entry name" value="Tetratricopeptide repeat domain"/>
    <property type="match status" value="3"/>
</dbReference>
<name>A0A4P6K5H8_KTERU</name>
<gene>
    <name evidence="4" type="ORF">EPA93_47090</name>
</gene>
<dbReference type="SUPFAM" id="SSF48452">
    <property type="entry name" value="TPR-like"/>
    <property type="match status" value="3"/>
</dbReference>
<dbReference type="RefSeq" id="WP_129894197.1">
    <property type="nucleotide sequence ID" value="NZ_CP035758.1"/>
</dbReference>
<evidence type="ECO:0000259" key="3">
    <source>
        <dbReference type="SMART" id="SM01043"/>
    </source>
</evidence>
<dbReference type="KEGG" id="kbs:EPA93_47090"/>
<dbReference type="AlphaFoldDB" id="A0A4P6K5H8"/>
<dbReference type="Proteomes" id="UP000290365">
    <property type="component" value="Chromosome"/>
</dbReference>
<dbReference type="GO" id="GO:0006355">
    <property type="term" value="P:regulation of DNA-templated transcription"/>
    <property type="evidence" value="ECO:0007669"/>
    <property type="project" value="InterPro"/>
</dbReference>
<dbReference type="GO" id="GO:0005737">
    <property type="term" value="C:cytoplasm"/>
    <property type="evidence" value="ECO:0007669"/>
    <property type="project" value="TreeGrafter"/>
</dbReference>
<dbReference type="InterPro" id="IPR011990">
    <property type="entry name" value="TPR-like_helical_dom_sf"/>
</dbReference>